<gene>
    <name evidence="1" type="ORF">DARMORV10_C03P67240.1</name>
</gene>
<dbReference type="Proteomes" id="UP001295469">
    <property type="component" value="Chromosome C03"/>
</dbReference>
<evidence type="ECO:0000313" key="1">
    <source>
        <dbReference type="EMBL" id="CAF1708154.1"/>
    </source>
</evidence>
<dbReference type="EMBL" id="HG994367">
    <property type="protein sequence ID" value="CAF1708154.1"/>
    <property type="molecule type" value="Genomic_DNA"/>
</dbReference>
<proteinExistence type="predicted"/>
<name>A0A816IGY6_BRANA</name>
<sequence>MVSRRRDPEIGEEEWIGIHKKLRIYLLESSNFCILDVYSRIYESLLS</sequence>
<accession>A0A816IGY6</accession>
<reference evidence="1" key="1">
    <citation type="submission" date="2021-01" db="EMBL/GenBank/DDBJ databases">
        <authorList>
            <consortium name="Genoscope - CEA"/>
            <person name="William W."/>
        </authorList>
    </citation>
    <scope>NUCLEOTIDE SEQUENCE</scope>
</reference>
<protein>
    <submittedName>
        <fullName evidence="1">(rape) hypothetical protein</fullName>
    </submittedName>
</protein>
<dbReference type="AlphaFoldDB" id="A0A816IGY6"/>
<organism evidence="1">
    <name type="scientific">Brassica napus</name>
    <name type="common">Rape</name>
    <dbReference type="NCBI Taxonomy" id="3708"/>
    <lineage>
        <taxon>Eukaryota</taxon>
        <taxon>Viridiplantae</taxon>
        <taxon>Streptophyta</taxon>
        <taxon>Embryophyta</taxon>
        <taxon>Tracheophyta</taxon>
        <taxon>Spermatophyta</taxon>
        <taxon>Magnoliopsida</taxon>
        <taxon>eudicotyledons</taxon>
        <taxon>Gunneridae</taxon>
        <taxon>Pentapetalae</taxon>
        <taxon>rosids</taxon>
        <taxon>malvids</taxon>
        <taxon>Brassicales</taxon>
        <taxon>Brassicaceae</taxon>
        <taxon>Brassiceae</taxon>
        <taxon>Brassica</taxon>
    </lineage>
</organism>